<gene>
    <name evidence="3" type="primary">LOC104718961</name>
</gene>
<dbReference type="CDD" id="cd04480">
    <property type="entry name" value="RPA1_DBD_A_like"/>
    <property type="match status" value="1"/>
</dbReference>
<reference evidence="3" key="2">
    <citation type="submission" date="2025-08" db="UniProtKB">
        <authorList>
            <consortium name="RefSeq"/>
        </authorList>
    </citation>
    <scope>IDENTIFICATION</scope>
    <source>
        <tissue evidence="3">Leaf</tissue>
    </source>
</reference>
<dbReference type="PANTHER" id="PTHR47165:SF4">
    <property type="entry name" value="OS03G0429900 PROTEIN"/>
    <property type="match status" value="1"/>
</dbReference>
<dbReference type="PANTHER" id="PTHR47165">
    <property type="entry name" value="OS03G0429900 PROTEIN"/>
    <property type="match status" value="1"/>
</dbReference>
<reference evidence="2" key="1">
    <citation type="journal article" date="2014" name="Nat. Commun.">
        <title>The emerging biofuel crop Camelina sativa retains a highly undifferentiated hexaploid genome structure.</title>
        <authorList>
            <person name="Kagale S."/>
            <person name="Koh C."/>
            <person name="Nixon J."/>
            <person name="Bollina V."/>
            <person name="Clarke W.E."/>
            <person name="Tuteja R."/>
            <person name="Spillane C."/>
            <person name="Robinson S.J."/>
            <person name="Links M.G."/>
            <person name="Clarke C."/>
            <person name="Higgins E.E."/>
            <person name="Huebert T."/>
            <person name="Sharpe A.G."/>
            <person name="Parkin I.A."/>
        </authorList>
    </citation>
    <scope>NUCLEOTIDE SEQUENCE [LARGE SCALE GENOMIC DNA]</scope>
    <source>
        <strain evidence="2">cv. DH55</strain>
    </source>
</reference>
<organism evidence="2 3">
    <name type="scientific">Camelina sativa</name>
    <name type="common">False flax</name>
    <name type="synonym">Myagrum sativum</name>
    <dbReference type="NCBI Taxonomy" id="90675"/>
    <lineage>
        <taxon>Eukaryota</taxon>
        <taxon>Viridiplantae</taxon>
        <taxon>Streptophyta</taxon>
        <taxon>Embryophyta</taxon>
        <taxon>Tracheophyta</taxon>
        <taxon>Spermatophyta</taxon>
        <taxon>Magnoliopsida</taxon>
        <taxon>eudicotyledons</taxon>
        <taxon>Gunneridae</taxon>
        <taxon>Pentapetalae</taxon>
        <taxon>rosids</taxon>
        <taxon>malvids</taxon>
        <taxon>Brassicales</taxon>
        <taxon>Brassicaceae</taxon>
        <taxon>Camelineae</taxon>
        <taxon>Camelina</taxon>
    </lineage>
</organism>
<dbReference type="Proteomes" id="UP000694864">
    <property type="component" value="Chromosome 10"/>
</dbReference>
<keyword evidence="2" id="KW-1185">Reference proteome</keyword>
<dbReference type="Gene3D" id="2.40.50.140">
    <property type="entry name" value="Nucleic acid-binding proteins"/>
    <property type="match status" value="2"/>
</dbReference>
<name>A0ABM0U340_CAMSA</name>
<evidence type="ECO:0000313" key="2">
    <source>
        <dbReference type="Proteomes" id="UP000694864"/>
    </source>
</evidence>
<feature type="domain" description="Replication protein A 70 kDa DNA-binding subunit B/D first OB fold" evidence="1">
    <location>
        <begin position="59"/>
        <end position="156"/>
    </location>
</feature>
<dbReference type="SUPFAM" id="SSF50249">
    <property type="entry name" value="Nucleic acid-binding proteins"/>
    <property type="match status" value="1"/>
</dbReference>
<dbReference type="Pfam" id="PF02721">
    <property type="entry name" value="DUF223"/>
    <property type="match status" value="1"/>
</dbReference>
<sequence length="254" mass="29151">MDAAGESSFNQKNEVGEKPVIVRVKGKVGQSLLDAFLPVDSQERNLLTLLSKKIPLDDLVIGKTMQHVAVRILRMWEARNFKLNGTLMSLDMLFLDEKENVIQGSIYHRRIAKFEDHLEEGKMYLISNFEVVPTYGYYKVTDNPFTIRFLDSTQIVQLPEDICTINVEKFRLYTYAENHKFVGTNIHLFDVVGQILEVHGSNLEVSTSTERIVLLLLLADNESIRVTLWDEQASTFRQQLQQTNRQNSVIAKCI</sequence>
<protein>
    <submittedName>
        <fullName evidence="3">Uncharacterized protein LOC104718961 isoform X1</fullName>
    </submittedName>
</protein>
<proteinExistence type="predicted"/>
<dbReference type="InterPro" id="IPR003871">
    <property type="entry name" value="RFA1B/D_OB_1st"/>
</dbReference>
<accession>A0ABM0U340</accession>
<dbReference type="GeneID" id="104718961"/>
<dbReference type="InterPro" id="IPR012340">
    <property type="entry name" value="NA-bd_OB-fold"/>
</dbReference>
<dbReference type="RefSeq" id="XP_010435093.1">
    <property type="nucleotide sequence ID" value="XM_010436791.2"/>
</dbReference>
<evidence type="ECO:0000313" key="3">
    <source>
        <dbReference type="RefSeq" id="XP_010435093.1"/>
    </source>
</evidence>
<evidence type="ECO:0000259" key="1">
    <source>
        <dbReference type="Pfam" id="PF02721"/>
    </source>
</evidence>